<proteinExistence type="predicted"/>
<keyword evidence="1" id="KW-1133">Transmembrane helix</keyword>
<name>A0A0Q0T0L4_9PSED</name>
<organism evidence="2 3">
    <name type="scientific">Pseudomonas endophytica</name>
    <dbReference type="NCBI Taxonomy" id="1563157"/>
    <lineage>
        <taxon>Bacteria</taxon>
        <taxon>Pseudomonadati</taxon>
        <taxon>Pseudomonadota</taxon>
        <taxon>Gammaproteobacteria</taxon>
        <taxon>Pseudomonadales</taxon>
        <taxon>Pseudomonadaceae</taxon>
        <taxon>Pseudomonas</taxon>
    </lineage>
</organism>
<evidence type="ECO:0008006" key="4">
    <source>
        <dbReference type="Google" id="ProtNLM"/>
    </source>
</evidence>
<reference evidence="2 3" key="1">
    <citation type="submission" date="2015-10" db="EMBL/GenBank/DDBJ databases">
        <title>Pseudomonas helleri sp. nov. and Pseudomonas weihenstephanensis sp. nov., isolated from raw cows milk.</title>
        <authorList>
            <person name="Von Neubeck M."/>
            <person name="Huptas C."/>
            <person name="Wenning M."/>
            <person name="Scherer S."/>
        </authorList>
    </citation>
    <scope>NUCLEOTIDE SEQUENCE [LARGE SCALE GENOMIC DNA]</scope>
    <source>
        <strain evidence="2 3">BSTT44</strain>
    </source>
</reference>
<evidence type="ECO:0000313" key="3">
    <source>
        <dbReference type="Proteomes" id="UP000050342"/>
    </source>
</evidence>
<dbReference type="RefSeq" id="WP_055103841.1">
    <property type="nucleotide sequence ID" value="NZ_LLWH01000188.1"/>
</dbReference>
<keyword evidence="1" id="KW-0472">Membrane</keyword>
<accession>A0A0Q0T0L4</accession>
<dbReference type="EMBL" id="LLWH01000188">
    <property type="protein sequence ID" value="KQB52651.1"/>
    <property type="molecule type" value="Genomic_DNA"/>
</dbReference>
<feature type="transmembrane region" description="Helical" evidence="1">
    <location>
        <begin position="156"/>
        <end position="174"/>
    </location>
</feature>
<feature type="transmembrane region" description="Helical" evidence="1">
    <location>
        <begin position="34"/>
        <end position="55"/>
    </location>
</feature>
<comment type="caution">
    <text evidence="2">The sequence shown here is derived from an EMBL/GenBank/DDBJ whole genome shotgun (WGS) entry which is preliminary data.</text>
</comment>
<keyword evidence="1" id="KW-0812">Transmembrane</keyword>
<dbReference type="AlphaFoldDB" id="A0A0Q0T0L4"/>
<evidence type="ECO:0000313" key="2">
    <source>
        <dbReference type="EMBL" id="KQB52651.1"/>
    </source>
</evidence>
<feature type="transmembrane region" description="Helical" evidence="1">
    <location>
        <begin position="194"/>
        <end position="217"/>
    </location>
</feature>
<gene>
    <name evidence="2" type="ORF">AQS70_13355</name>
</gene>
<dbReference type="Proteomes" id="UP000050342">
    <property type="component" value="Unassembled WGS sequence"/>
</dbReference>
<evidence type="ECO:0000256" key="1">
    <source>
        <dbReference type="SAM" id="Phobius"/>
    </source>
</evidence>
<protein>
    <recommendedName>
        <fullName evidence="4">MotA/TolQ/ExbB proton channel domain-containing protein</fullName>
    </recommendedName>
</protein>
<dbReference type="OrthoDB" id="6864763at2"/>
<keyword evidence="3" id="KW-1185">Reference proteome</keyword>
<feature type="transmembrane region" description="Helical" evidence="1">
    <location>
        <begin position="75"/>
        <end position="97"/>
    </location>
</feature>
<sequence length="235" mass="26531">MIPPIDRTIQVLEELSRCQPRKVRRTGVENKARIIANWCMGLSTLLMIIMAGFVFSYDTRPPSLYAQLFVMTMSIISMLLAISALIAPMVASLLLAFRWKKLSLEGLCDDIRHEQAMADRLAQYESAALKDAHYWLSRKIRRISERTGRFFGEKTAVIGLLATAYSFAAEFGGFEWISRTLVAGFQMDNLGNTVLLGAGAFLLGVSIGSILLGHIAARYRYQIEIIELVDREWRY</sequence>